<dbReference type="OMA" id="CYYRIRS"/>
<name>A0A0F9Y5M4_TRIHA</name>
<protein>
    <submittedName>
        <fullName evidence="2">Uncharacterized protein</fullName>
    </submittedName>
</protein>
<gene>
    <name evidence="2" type="ORF">THAR02_00535</name>
</gene>
<feature type="region of interest" description="Disordered" evidence="1">
    <location>
        <begin position="253"/>
        <end position="274"/>
    </location>
</feature>
<dbReference type="EMBL" id="JOKZ01000008">
    <property type="protein sequence ID" value="KKP07338.1"/>
    <property type="molecule type" value="Genomic_DNA"/>
</dbReference>
<dbReference type="AlphaFoldDB" id="A0A0F9Y5M4"/>
<evidence type="ECO:0000313" key="3">
    <source>
        <dbReference type="Proteomes" id="UP000034112"/>
    </source>
</evidence>
<organism evidence="2 3">
    <name type="scientific">Trichoderma harzianum</name>
    <name type="common">Hypocrea lixii</name>
    <dbReference type="NCBI Taxonomy" id="5544"/>
    <lineage>
        <taxon>Eukaryota</taxon>
        <taxon>Fungi</taxon>
        <taxon>Dikarya</taxon>
        <taxon>Ascomycota</taxon>
        <taxon>Pezizomycotina</taxon>
        <taxon>Sordariomycetes</taxon>
        <taxon>Hypocreomycetidae</taxon>
        <taxon>Hypocreales</taxon>
        <taxon>Hypocreaceae</taxon>
        <taxon>Trichoderma</taxon>
    </lineage>
</organism>
<proteinExistence type="predicted"/>
<sequence>MGPRPKHYFLAPIGNPLNGQIKLGNIIALPRLADDPINENHVSLSSIPMEITEHNEYDYTFNVNAKSGGRIGIWASFLHTIGLKAEATIEDSHQHSEQWAFEKLQTISFTPKLAYITKCLEDNGVRNFLRINKPHFGASNLYMITGIKAAYGASSVVQYAKKKGIALRLGSGFTGNHVGPEFSRNDEIGVSQSQGGADPFVFAFRLRRIKLSLSGEVSHEQYSKGAMLGIKEDKDDDLGAQIPIIVEDIESDEDVDGSEFQLESKDALDESSPGDELCKWVISED</sequence>
<comment type="caution">
    <text evidence="2">The sequence shown here is derived from an EMBL/GenBank/DDBJ whole genome shotgun (WGS) entry which is preliminary data.</text>
</comment>
<evidence type="ECO:0000256" key="1">
    <source>
        <dbReference type="SAM" id="MobiDB-lite"/>
    </source>
</evidence>
<dbReference type="OrthoDB" id="4500473at2759"/>
<accession>A0A0F9Y5M4</accession>
<evidence type="ECO:0000313" key="2">
    <source>
        <dbReference type="EMBL" id="KKP07338.1"/>
    </source>
</evidence>
<dbReference type="Proteomes" id="UP000034112">
    <property type="component" value="Unassembled WGS sequence"/>
</dbReference>
<reference evidence="3" key="1">
    <citation type="journal article" date="2015" name="Genome Announc.">
        <title>Draft whole-genome sequence of the biocontrol agent Trichoderma harzianum T6776.</title>
        <authorList>
            <person name="Baroncelli R."/>
            <person name="Piaggeschi G."/>
            <person name="Fiorini L."/>
            <person name="Bertolini E."/>
            <person name="Zapparata A."/>
            <person name="Pe M.E."/>
            <person name="Sarrocco S."/>
            <person name="Vannacci G."/>
        </authorList>
    </citation>
    <scope>NUCLEOTIDE SEQUENCE [LARGE SCALE GENOMIC DNA]</scope>
    <source>
        <strain evidence="3">T6776</strain>
    </source>
</reference>